<feature type="compositionally biased region" description="Low complexity" evidence="1">
    <location>
        <begin position="306"/>
        <end position="317"/>
    </location>
</feature>
<dbReference type="InterPro" id="IPR021235">
    <property type="entry name" value="DUF2637"/>
</dbReference>
<reference evidence="3" key="1">
    <citation type="submission" date="2021-06" db="EMBL/GenBank/DDBJ databases">
        <authorList>
            <person name="Arsene-Ploetze F."/>
        </authorList>
    </citation>
    <scope>NUCLEOTIDE SEQUENCE</scope>
    <source>
        <strain evidence="3">SBRY1</strain>
    </source>
</reference>
<feature type="transmembrane region" description="Helical" evidence="2">
    <location>
        <begin position="20"/>
        <end position="39"/>
    </location>
</feature>
<keyword evidence="2" id="KW-1133">Transmembrane helix</keyword>
<feature type="compositionally biased region" description="Pro residues" evidence="1">
    <location>
        <begin position="221"/>
        <end position="240"/>
    </location>
</feature>
<comment type="caution">
    <text evidence="3">The sequence shown here is derived from an EMBL/GenBank/DDBJ whole genome shotgun (WGS) entry which is preliminary data.</text>
</comment>
<gene>
    <name evidence="3" type="ORF">SBRY_30140</name>
</gene>
<evidence type="ECO:0008006" key="5">
    <source>
        <dbReference type="Google" id="ProtNLM"/>
    </source>
</evidence>
<accession>A0A9W4MG58</accession>
<keyword evidence="2" id="KW-0812">Transmembrane</keyword>
<dbReference type="EMBL" id="CAJVAX010000017">
    <property type="protein sequence ID" value="CAG7637630.1"/>
    <property type="molecule type" value="Genomic_DNA"/>
</dbReference>
<evidence type="ECO:0000313" key="4">
    <source>
        <dbReference type="Proteomes" id="UP001153328"/>
    </source>
</evidence>
<keyword evidence="4" id="KW-1185">Reference proteome</keyword>
<feature type="region of interest" description="Disordered" evidence="1">
    <location>
        <begin position="297"/>
        <end position="317"/>
    </location>
</feature>
<sequence length="317" mass="34463">MTAAGSARPELPPLARGDRILLGAATVFGVGVGGVGLALSFDTVSAAGARWGFTTPQMLPLAIDLAIPVFTVINLLLIRMDMALSWVRFVPWALTLVTCWLNIAAGTSASAKVAHGTMPMLWVALSEVAAHVYAARIGAVTGRRMEKIRRSRWVLAPITTFALWRRMTLWEITSYTEALNRERDRQLIRADLRQEHGRRWRSQTDRRTRVLLKLGELAPAAPDPGPPAEPPIRPAEPKPVPRQRRSKPAGKAPTGRRTLDDLMAQARALTADWPDAHLTADRLREGLHCGAAQARSLRDALKTERAAAPATALGAAA</sequence>
<evidence type="ECO:0000313" key="3">
    <source>
        <dbReference type="EMBL" id="CAG7637630.1"/>
    </source>
</evidence>
<name>A0A9W4MG58_9ACTN</name>
<dbReference type="AlphaFoldDB" id="A0A9W4MG58"/>
<dbReference type="Proteomes" id="UP001153328">
    <property type="component" value="Unassembled WGS sequence"/>
</dbReference>
<dbReference type="Pfam" id="PF10935">
    <property type="entry name" value="DUF2637"/>
    <property type="match status" value="1"/>
</dbReference>
<evidence type="ECO:0000256" key="2">
    <source>
        <dbReference type="SAM" id="Phobius"/>
    </source>
</evidence>
<evidence type="ECO:0000256" key="1">
    <source>
        <dbReference type="SAM" id="MobiDB-lite"/>
    </source>
</evidence>
<feature type="transmembrane region" description="Helical" evidence="2">
    <location>
        <begin position="121"/>
        <end position="142"/>
    </location>
</feature>
<organism evidence="3 4">
    <name type="scientific">Actinacidiphila bryophytorum</name>
    <dbReference type="NCBI Taxonomy" id="1436133"/>
    <lineage>
        <taxon>Bacteria</taxon>
        <taxon>Bacillati</taxon>
        <taxon>Actinomycetota</taxon>
        <taxon>Actinomycetes</taxon>
        <taxon>Kitasatosporales</taxon>
        <taxon>Streptomycetaceae</taxon>
        <taxon>Actinacidiphila</taxon>
    </lineage>
</organism>
<keyword evidence="2" id="KW-0472">Membrane</keyword>
<feature type="region of interest" description="Disordered" evidence="1">
    <location>
        <begin position="214"/>
        <end position="258"/>
    </location>
</feature>
<protein>
    <recommendedName>
        <fullName evidence="5">DUF2637 domain-containing protein</fullName>
    </recommendedName>
</protein>
<proteinExistence type="predicted"/>
<feature type="transmembrane region" description="Helical" evidence="2">
    <location>
        <begin position="89"/>
        <end position="109"/>
    </location>
</feature>
<feature type="transmembrane region" description="Helical" evidence="2">
    <location>
        <begin position="59"/>
        <end position="77"/>
    </location>
</feature>
<dbReference type="RefSeq" id="WP_205046676.1">
    <property type="nucleotide sequence ID" value="NZ_CAJVAX010000017.1"/>
</dbReference>